<sequence length="124" mass="13801">MANSFIFLADLKTGTSLQVLCSPSRSLSTLAIISLLFSISKFLGKMTCSRGLAVFNILKAFSAAASKLETIRQVDAKKQNAPSETKPLIVHKLSHHFSLGIEFEVFKEDVFVENRKQHLMHVHI</sequence>
<evidence type="ECO:0000313" key="1">
    <source>
        <dbReference type="EMBL" id="VDC95023.1"/>
    </source>
</evidence>
<accession>A0A3P6B3S2</accession>
<dbReference type="AlphaFoldDB" id="A0A3P6B3S2"/>
<name>A0A3P6B3S2_BRAOL</name>
<protein>
    <submittedName>
        <fullName evidence="1">Uncharacterized protein</fullName>
    </submittedName>
</protein>
<organism evidence="1">
    <name type="scientific">Brassica oleracea</name>
    <name type="common">Wild cabbage</name>
    <dbReference type="NCBI Taxonomy" id="3712"/>
    <lineage>
        <taxon>Eukaryota</taxon>
        <taxon>Viridiplantae</taxon>
        <taxon>Streptophyta</taxon>
        <taxon>Embryophyta</taxon>
        <taxon>Tracheophyta</taxon>
        <taxon>Spermatophyta</taxon>
        <taxon>Magnoliopsida</taxon>
        <taxon>eudicotyledons</taxon>
        <taxon>Gunneridae</taxon>
        <taxon>Pentapetalae</taxon>
        <taxon>rosids</taxon>
        <taxon>malvids</taxon>
        <taxon>Brassicales</taxon>
        <taxon>Brassicaceae</taxon>
        <taxon>Brassiceae</taxon>
        <taxon>Brassica</taxon>
    </lineage>
</organism>
<gene>
    <name evidence="1" type="ORF">BOLC3T18344H</name>
</gene>
<dbReference type="EMBL" id="LR031872">
    <property type="protein sequence ID" value="VDC95023.1"/>
    <property type="molecule type" value="Genomic_DNA"/>
</dbReference>
<reference evidence="1" key="1">
    <citation type="submission" date="2018-11" db="EMBL/GenBank/DDBJ databases">
        <authorList>
            <consortium name="Genoscope - CEA"/>
            <person name="William W."/>
        </authorList>
    </citation>
    <scope>NUCLEOTIDE SEQUENCE</scope>
</reference>
<proteinExistence type="predicted"/>